<dbReference type="EMBL" id="UOFI01000045">
    <property type="protein sequence ID" value="VAW63720.1"/>
    <property type="molecule type" value="Genomic_DNA"/>
</dbReference>
<sequence length="398" mass="45893">MSIWKILGIDETDDIKKIKKAYAAKLKSCKPDEDPQGFQLLHESYKTAVKVVRYNKSHNSQVSQENEEPEALEREINDDESNNQLAVDTARQYEIVHLEEEAGEEHSSDSVMVNTEESVDDNGVSDEQLELDRLLKQVDELLTDEKQCNVIKSWGFITLSPYILYSEFNWYLGLGVLKRIADVSSVRNHTLSYLNTLFNWKDEEERIFEVIDDTWCKTVLQRIDNVAHQSDAVSGLRGTKSVKLADKALYSKLDYYFFSSDLKRVSAFGIDFLLLYCIVEILFSVCLLVFDDLLLVDISYLRVRVISILYFISAAYFELSSFQATPGKMALGLIVTDKNFIKVKKIRYFFRLISFFATLPGGIITILINRFLGNQYIHDRISSTYVIDLRKSKNEYNE</sequence>
<comment type="subcellular location">
    <subcellularLocation>
        <location evidence="1">Membrane</location>
        <topology evidence="1">Multi-pass membrane protein</topology>
    </subcellularLocation>
</comment>
<dbReference type="InterPro" id="IPR010432">
    <property type="entry name" value="RDD"/>
</dbReference>
<keyword evidence="2 6" id="KW-0812">Transmembrane</keyword>
<organism evidence="8">
    <name type="scientific">hydrothermal vent metagenome</name>
    <dbReference type="NCBI Taxonomy" id="652676"/>
    <lineage>
        <taxon>unclassified sequences</taxon>
        <taxon>metagenomes</taxon>
        <taxon>ecological metagenomes</taxon>
    </lineage>
</organism>
<protein>
    <recommendedName>
        <fullName evidence="7">RDD domain-containing protein</fullName>
    </recommendedName>
</protein>
<reference evidence="8" key="1">
    <citation type="submission" date="2018-06" db="EMBL/GenBank/DDBJ databases">
        <authorList>
            <person name="Zhirakovskaya E."/>
        </authorList>
    </citation>
    <scope>NUCLEOTIDE SEQUENCE</scope>
</reference>
<evidence type="ECO:0000256" key="5">
    <source>
        <dbReference type="SAM" id="MobiDB-lite"/>
    </source>
</evidence>
<dbReference type="AlphaFoldDB" id="A0A3B0XGK1"/>
<proteinExistence type="predicted"/>
<feature type="transmembrane region" description="Helical" evidence="6">
    <location>
        <begin position="302"/>
        <end position="319"/>
    </location>
</feature>
<evidence type="ECO:0000256" key="3">
    <source>
        <dbReference type="ARBA" id="ARBA00022989"/>
    </source>
</evidence>
<evidence type="ECO:0000313" key="8">
    <source>
        <dbReference type="EMBL" id="VAW63720.1"/>
    </source>
</evidence>
<evidence type="ECO:0000256" key="4">
    <source>
        <dbReference type="ARBA" id="ARBA00023136"/>
    </source>
</evidence>
<feature type="transmembrane region" description="Helical" evidence="6">
    <location>
        <begin position="348"/>
        <end position="368"/>
    </location>
</feature>
<evidence type="ECO:0000256" key="2">
    <source>
        <dbReference type="ARBA" id="ARBA00022692"/>
    </source>
</evidence>
<dbReference type="GO" id="GO:0016020">
    <property type="term" value="C:membrane"/>
    <property type="evidence" value="ECO:0007669"/>
    <property type="project" value="UniProtKB-SubCell"/>
</dbReference>
<dbReference type="Pfam" id="PF06271">
    <property type="entry name" value="RDD"/>
    <property type="match status" value="1"/>
</dbReference>
<accession>A0A3B0XGK1</accession>
<feature type="domain" description="RDD" evidence="7">
    <location>
        <begin position="263"/>
        <end position="382"/>
    </location>
</feature>
<evidence type="ECO:0000259" key="7">
    <source>
        <dbReference type="Pfam" id="PF06271"/>
    </source>
</evidence>
<keyword evidence="3 6" id="KW-1133">Transmembrane helix</keyword>
<name>A0A3B0XGK1_9ZZZZ</name>
<dbReference type="InterPro" id="IPR036869">
    <property type="entry name" value="J_dom_sf"/>
</dbReference>
<feature type="transmembrane region" description="Helical" evidence="6">
    <location>
        <begin position="272"/>
        <end position="290"/>
    </location>
</feature>
<evidence type="ECO:0000256" key="1">
    <source>
        <dbReference type="ARBA" id="ARBA00004141"/>
    </source>
</evidence>
<feature type="region of interest" description="Disordered" evidence="5">
    <location>
        <begin position="57"/>
        <end position="78"/>
    </location>
</feature>
<gene>
    <name evidence="8" type="ORF">MNBD_GAMMA09-2035</name>
</gene>
<feature type="compositionally biased region" description="Acidic residues" evidence="5">
    <location>
        <begin position="65"/>
        <end position="78"/>
    </location>
</feature>
<keyword evidence="4 6" id="KW-0472">Membrane</keyword>
<dbReference type="SUPFAM" id="SSF46565">
    <property type="entry name" value="Chaperone J-domain"/>
    <property type="match status" value="1"/>
</dbReference>
<evidence type="ECO:0000256" key="6">
    <source>
        <dbReference type="SAM" id="Phobius"/>
    </source>
</evidence>